<proteinExistence type="inferred from homology"/>
<evidence type="ECO:0000313" key="7">
    <source>
        <dbReference type="EMBL" id="RUO45275.1"/>
    </source>
</evidence>
<reference evidence="8" key="1">
    <citation type="journal article" date="2018" name="Front. Microbiol.">
        <title>Genome-Based Analysis Reveals the Taxonomy and Diversity of the Family Idiomarinaceae.</title>
        <authorList>
            <person name="Liu Y."/>
            <person name="Lai Q."/>
            <person name="Shao Z."/>
        </authorList>
    </citation>
    <scope>NUCLEOTIDE SEQUENCE [LARGE SCALE GENOMIC DNA]</scope>
    <source>
        <strain evidence="8">SN-14</strain>
    </source>
</reference>
<feature type="transmembrane region" description="Helical" evidence="6">
    <location>
        <begin position="244"/>
        <end position="262"/>
    </location>
</feature>
<keyword evidence="8" id="KW-1185">Reference proteome</keyword>
<feature type="transmembrane region" description="Helical" evidence="6">
    <location>
        <begin position="211"/>
        <end position="232"/>
    </location>
</feature>
<feature type="transmembrane region" description="Helical" evidence="6">
    <location>
        <begin position="48"/>
        <end position="70"/>
    </location>
</feature>
<gene>
    <name evidence="7" type="ORF">CWE23_04495</name>
</gene>
<comment type="subcellular location">
    <subcellularLocation>
        <location evidence="6">Cell membrane</location>
        <topology evidence="6">Multi-pass membrane protein</topology>
    </subcellularLocation>
    <subcellularLocation>
        <location evidence="1">Membrane</location>
        <topology evidence="1">Multi-pass membrane protein</topology>
    </subcellularLocation>
</comment>
<organism evidence="7 8">
    <name type="scientific">Idiomarina aquatica</name>
    <dbReference type="NCBI Taxonomy" id="1327752"/>
    <lineage>
        <taxon>Bacteria</taxon>
        <taxon>Pseudomonadati</taxon>
        <taxon>Pseudomonadota</taxon>
        <taxon>Gammaproteobacteria</taxon>
        <taxon>Alteromonadales</taxon>
        <taxon>Idiomarinaceae</taxon>
        <taxon>Idiomarina</taxon>
    </lineage>
</organism>
<evidence type="ECO:0000256" key="3">
    <source>
        <dbReference type="ARBA" id="ARBA00022692"/>
    </source>
</evidence>
<dbReference type="EMBL" id="PIPS01000001">
    <property type="protein sequence ID" value="RUO45275.1"/>
    <property type="molecule type" value="Genomic_DNA"/>
</dbReference>
<keyword evidence="4 6" id="KW-1133">Transmembrane helix</keyword>
<dbReference type="Proteomes" id="UP000286680">
    <property type="component" value="Unassembled WGS sequence"/>
</dbReference>
<evidence type="ECO:0000256" key="6">
    <source>
        <dbReference type="RuleBase" id="RU363041"/>
    </source>
</evidence>
<evidence type="ECO:0000256" key="2">
    <source>
        <dbReference type="ARBA" id="ARBA00009142"/>
    </source>
</evidence>
<evidence type="ECO:0000256" key="1">
    <source>
        <dbReference type="ARBA" id="ARBA00004141"/>
    </source>
</evidence>
<dbReference type="Pfam" id="PF01925">
    <property type="entry name" value="TauE"/>
    <property type="match status" value="1"/>
</dbReference>
<name>A0AA94EHV6_9GAMM</name>
<evidence type="ECO:0000313" key="8">
    <source>
        <dbReference type="Proteomes" id="UP000286680"/>
    </source>
</evidence>
<protein>
    <recommendedName>
        <fullName evidence="6">Probable membrane transporter protein</fullName>
    </recommendedName>
</protein>
<comment type="similarity">
    <text evidence="2 6">Belongs to the 4-toluene sulfonate uptake permease (TSUP) (TC 2.A.102) family.</text>
</comment>
<feature type="transmembrane region" description="Helical" evidence="6">
    <location>
        <begin position="12"/>
        <end position="36"/>
    </location>
</feature>
<keyword evidence="5 6" id="KW-0472">Membrane</keyword>
<comment type="caution">
    <text evidence="7">The sequence shown here is derived from an EMBL/GenBank/DDBJ whole genome shotgun (WGS) entry which is preliminary data.</text>
</comment>
<keyword evidence="6" id="KW-1003">Cell membrane</keyword>
<sequence>MDITVWLWCLGGGALAGLLAGLLGIGGGLVVVPLLIYLLPVIGVAPELVVPSAIATSLATICMTTASAALTHSRTGYLERFWLIRVLPGLSVGALLGAFLVTVVNPEWLKLSFAAVLVILSIRMLLPAPEGEPKTSVSKRLLAIGAALIGTISGLVGIGGGALTVPFLQRVRIPVRQAIAISSLGSFVIGCSSVVMFILNGWLSEQTSGPLGLINLPAWIAISMASVLLAPLGAKLAHRLPIRLMRRFFAAFLVVVAINLLMK</sequence>
<dbReference type="PANTHER" id="PTHR43483:SF3">
    <property type="entry name" value="MEMBRANE TRANSPORTER PROTEIN HI_0806-RELATED"/>
    <property type="match status" value="1"/>
</dbReference>
<dbReference type="AlphaFoldDB" id="A0AA94EHV6"/>
<dbReference type="RefSeq" id="WP_126819625.1">
    <property type="nucleotide sequence ID" value="NZ_PIPS01000001.1"/>
</dbReference>
<dbReference type="PANTHER" id="PTHR43483">
    <property type="entry name" value="MEMBRANE TRANSPORTER PROTEIN HI_0806-RELATED"/>
    <property type="match status" value="1"/>
</dbReference>
<dbReference type="GO" id="GO:0005886">
    <property type="term" value="C:plasma membrane"/>
    <property type="evidence" value="ECO:0007669"/>
    <property type="project" value="UniProtKB-SubCell"/>
</dbReference>
<feature type="transmembrane region" description="Helical" evidence="6">
    <location>
        <begin position="141"/>
        <end position="167"/>
    </location>
</feature>
<dbReference type="InterPro" id="IPR002781">
    <property type="entry name" value="TM_pro_TauE-like"/>
</dbReference>
<evidence type="ECO:0000256" key="5">
    <source>
        <dbReference type="ARBA" id="ARBA00023136"/>
    </source>
</evidence>
<feature type="transmembrane region" description="Helical" evidence="6">
    <location>
        <begin position="82"/>
        <end position="104"/>
    </location>
</feature>
<accession>A0AA94EHV6</accession>
<evidence type="ECO:0000256" key="4">
    <source>
        <dbReference type="ARBA" id="ARBA00022989"/>
    </source>
</evidence>
<keyword evidence="3 6" id="KW-0812">Transmembrane</keyword>
<feature type="transmembrane region" description="Helical" evidence="6">
    <location>
        <begin position="179"/>
        <end position="199"/>
    </location>
</feature>